<dbReference type="PANTHER" id="PTHR42760:SF133">
    <property type="entry name" value="3-OXOACYL-[ACYL-CARRIER-PROTEIN] REDUCTASE"/>
    <property type="match status" value="1"/>
</dbReference>
<evidence type="ECO:0000313" key="3">
    <source>
        <dbReference type="EMBL" id="EED95255.1"/>
    </source>
</evidence>
<dbReference type="RefSeq" id="XP_002287812.1">
    <property type="nucleotide sequence ID" value="XM_002287776.1"/>
</dbReference>
<dbReference type="Proteomes" id="UP000001449">
    <property type="component" value="Chromosome 2"/>
</dbReference>
<evidence type="ECO:0000313" key="4">
    <source>
        <dbReference type="Proteomes" id="UP000001449"/>
    </source>
</evidence>
<dbReference type="GO" id="GO:0004316">
    <property type="term" value="F:3-oxoacyl-[acyl-carrier-protein] reductase (NADPH) activity"/>
    <property type="evidence" value="ECO:0007669"/>
    <property type="project" value="UniProtKB-EC"/>
</dbReference>
<dbReference type="PRINTS" id="PR00081">
    <property type="entry name" value="GDHRDH"/>
</dbReference>
<dbReference type="InterPro" id="IPR020904">
    <property type="entry name" value="Sc_DH/Rdtase_CS"/>
</dbReference>
<gene>
    <name evidence="3" type="ORF">THAPSDRAFT_268257</name>
</gene>
<dbReference type="HOGENOM" id="CLU_010194_1_3_1"/>
<dbReference type="InterPro" id="IPR036291">
    <property type="entry name" value="NAD(P)-bd_dom_sf"/>
</dbReference>
<proteinExistence type="inferred from homology"/>
<sequence>MIGNPNAESDSKLPQQQRLKNTVGIVTGAARGLGYGIALRLALEGAKSVILIDMNQDELDKSLGPIFHGVACDVTDTEQVAESFRHIATNLSPTHRIDILVQSAGVVGQTNIRTHEVQPSNFDFVMNVNVKGIFNGCRAVLPYMLQQSFGRIINIASVAGKEGNAGMLAYSTSKAAVIGLTKTVGKEYAENNITCNAIAPAVIRTQMVADMPEQQVTYMTDKIPMKRCGKVEEIAAMVSYIASEEAAFTTGFCFDATGGRSTY</sequence>
<dbReference type="Pfam" id="PF13561">
    <property type="entry name" value="adh_short_C2"/>
    <property type="match status" value="1"/>
</dbReference>
<dbReference type="EMBL" id="CM000639">
    <property type="protein sequence ID" value="EED95255.1"/>
    <property type="molecule type" value="Genomic_DNA"/>
</dbReference>
<dbReference type="CDD" id="cd05233">
    <property type="entry name" value="SDR_c"/>
    <property type="match status" value="1"/>
</dbReference>
<dbReference type="GeneID" id="7444623"/>
<dbReference type="InterPro" id="IPR002347">
    <property type="entry name" value="SDR_fam"/>
</dbReference>
<evidence type="ECO:0000256" key="2">
    <source>
        <dbReference type="ARBA" id="ARBA00023002"/>
    </source>
</evidence>
<dbReference type="PaxDb" id="35128-Thaps268257"/>
<keyword evidence="4" id="KW-1185">Reference proteome</keyword>
<dbReference type="SUPFAM" id="SSF51735">
    <property type="entry name" value="NAD(P)-binding Rossmann-fold domains"/>
    <property type="match status" value="1"/>
</dbReference>
<dbReference type="EC" id="1.1.1.100" evidence="3"/>
<dbReference type="PROSITE" id="PS00061">
    <property type="entry name" value="ADH_SHORT"/>
    <property type="match status" value="1"/>
</dbReference>
<name>B8BUB2_THAPS</name>
<protein>
    <submittedName>
        <fullName evidence="3">Probable 3-oxoacyl-reductase domain containing protein</fullName>
        <ecNumber evidence="3">1.1.1.100</ecNumber>
    </submittedName>
</protein>
<evidence type="ECO:0000256" key="1">
    <source>
        <dbReference type="ARBA" id="ARBA00006484"/>
    </source>
</evidence>
<comment type="similarity">
    <text evidence="1">Belongs to the short-chain dehydrogenases/reductases (SDR) family.</text>
</comment>
<dbReference type="OMA" id="CQKHMVD"/>
<organism evidence="3 4">
    <name type="scientific">Thalassiosira pseudonana</name>
    <name type="common">Marine diatom</name>
    <name type="synonym">Cyclotella nana</name>
    <dbReference type="NCBI Taxonomy" id="35128"/>
    <lineage>
        <taxon>Eukaryota</taxon>
        <taxon>Sar</taxon>
        <taxon>Stramenopiles</taxon>
        <taxon>Ochrophyta</taxon>
        <taxon>Bacillariophyta</taxon>
        <taxon>Coscinodiscophyceae</taxon>
        <taxon>Thalassiosirophycidae</taxon>
        <taxon>Thalassiosirales</taxon>
        <taxon>Thalassiosiraceae</taxon>
        <taxon>Thalassiosira</taxon>
    </lineage>
</organism>
<dbReference type="STRING" id="35128.B8BUB2"/>
<dbReference type="PRINTS" id="PR00080">
    <property type="entry name" value="SDRFAMILY"/>
</dbReference>
<dbReference type="FunFam" id="3.40.50.720:FF:000084">
    <property type="entry name" value="Short-chain dehydrogenase reductase"/>
    <property type="match status" value="1"/>
</dbReference>
<accession>B8BUB2</accession>
<keyword evidence="2 3" id="KW-0560">Oxidoreductase</keyword>
<dbReference type="PANTHER" id="PTHR42760">
    <property type="entry name" value="SHORT-CHAIN DEHYDROGENASES/REDUCTASES FAMILY MEMBER"/>
    <property type="match status" value="1"/>
</dbReference>
<reference evidence="3 4" key="1">
    <citation type="journal article" date="2004" name="Science">
        <title>The genome of the diatom Thalassiosira pseudonana: ecology, evolution, and metabolism.</title>
        <authorList>
            <person name="Armbrust E.V."/>
            <person name="Berges J.A."/>
            <person name="Bowler C."/>
            <person name="Green B.R."/>
            <person name="Martinez D."/>
            <person name="Putnam N.H."/>
            <person name="Zhou S."/>
            <person name="Allen A.E."/>
            <person name="Apt K.E."/>
            <person name="Bechner M."/>
            <person name="Brzezinski M.A."/>
            <person name="Chaal B.K."/>
            <person name="Chiovitti A."/>
            <person name="Davis A.K."/>
            <person name="Demarest M.S."/>
            <person name="Detter J.C."/>
            <person name="Glavina T."/>
            <person name="Goodstein D."/>
            <person name="Hadi M.Z."/>
            <person name="Hellsten U."/>
            <person name="Hildebrand M."/>
            <person name="Jenkins B.D."/>
            <person name="Jurka J."/>
            <person name="Kapitonov V.V."/>
            <person name="Kroger N."/>
            <person name="Lau W.W."/>
            <person name="Lane T.W."/>
            <person name="Larimer F.W."/>
            <person name="Lippmeier J.C."/>
            <person name="Lucas S."/>
            <person name="Medina M."/>
            <person name="Montsant A."/>
            <person name="Obornik M."/>
            <person name="Parker M.S."/>
            <person name="Palenik B."/>
            <person name="Pazour G.J."/>
            <person name="Richardson P.M."/>
            <person name="Rynearson T.A."/>
            <person name="Saito M.A."/>
            <person name="Schwartz D.C."/>
            <person name="Thamatrakoln K."/>
            <person name="Valentin K."/>
            <person name="Vardi A."/>
            <person name="Wilkerson F.P."/>
            <person name="Rokhsar D.S."/>
        </authorList>
    </citation>
    <scope>NUCLEOTIDE SEQUENCE [LARGE SCALE GENOMIC DNA]</scope>
    <source>
        <strain evidence="3 4">CCMP1335</strain>
    </source>
</reference>
<dbReference type="Gene3D" id="3.40.50.720">
    <property type="entry name" value="NAD(P)-binding Rossmann-like Domain"/>
    <property type="match status" value="1"/>
</dbReference>
<dbReference type="eggNOG" id="KOG0725">
    <property type="taxonomic scope" value="Eukaryota"/>
</dbReference>
<dbReference type="InParanoid" id="B8BUB2"/>
<dbReference type="KEGG" id="tps:THAPSDRAFT_268257"/>
<reference evidence="3 4" key="2">
    <citation type="journal article" date="2008" name="Nature">
        <title>The Phaeodactylum genome reveals the evolutionary history of diatom genomes.</title>
        <authorList>
            <person name="Bowler C."/>
            <person name="Allen A.E."/>
            <person name="Badger J.H."/>
            <person name="Grimwood J."/>
            <person name="Jabbari K."/>
            <person name="Kuo A."/>
            <person name="Maheswari U."/>
            <person name="Martens C."/>
            <person name="Maumus F."/>
            <person name="Otillar R.P."/>
            <person name="Rayko E."/>
            <person name="Salamov A."/>
            <person name="Vandepoele K."/>
            <person name="Beszteri B."/>
            <person name="Gruber A."/>
            <person name="Heijde M."/>
            <person name="Katinka M."/>
            <person name="Mock T."/>
            <person name="Valentin K."/>
            <person name="Verret F."/>
            <person name="Berges J.A."/>
            <person name="Brownlee C."/>
            <person name="Cadoret J.P."/>
            <person name="Chiovitti A."/>
            <person name="Choi C.J."/>
            <person name="Coesel S."/>
            <person name="De Martino A."/>
            <person name="Detter J.C."/>
            <person name="Durkin C."/>
            <person name="Falciatore A."/>
            <person name="Fournet J."/>
            <person name="Haruta M."/>
            <person name="Huysman M.J."/>
            <person name="Jenkins B.D."/>
            <person name="Jiroutova K."/>
            <person name="Jorgensen R.E."/>
            <person name="Joubert Y."/>
            <person name="Kaplan A."/>
            <person name="Kroger N."/>
            <person name="Kroth P.G."/>
            <person name="La Roche J."/>
            <person name="Lindquist E."/>
            <person name="Lommer M."/>
            <person name="Martin-Jezequel V."/>
            <person name="Lopez P.J."/>
            <person name="Lucas S."/>
            <person name="Mangogna M."/>
            <person name="McGinnis K."/>
            <person name="Medlin L.K."/>
            <person name="Montsant A."/>
            <person name="Oudot-Le Secq M.P."/>
            <person name="Napoli C."/>
            <person name="Obornik M."/>
            <person name="Parker M.S."/>
            <person name="Petit J.L."/>
            <person name="Porcel B.M."/>
            <person name="Poulsen N."/>
            <person name="Robison M."/>
            <person name="Rychlewski L."/>
            <person name="Rynearson T.A."/>
            <person name="Schmutz J."/>
            <person name="Shapiro H."/>
            <person name="Siaut M."/>
            <person name="Stanley M."/>
            <person name="Sussman M.R."/>
            <person name="Taylor A.R."/>
            <person name="Vardi A."/>
            <person name="von Dassow P."/>
            <person name="Vyverman W."/>
            <person name="Willis A."/>
            <person name="Wyrwicz L.S."/>
            <person name="Rokhsar D.S."/>
            <person name="Weissenbach J."/>
            <person name="Armbrust E.V."/>
            <person name="Green B.R."/>
            <person name="Van de Peer Y."/>
            <person name="Grigoriev I.V."/>
        </authorList>
    </citation>
    <scope>NUCLEOTIDE SEQUENCE [LARGE SCALE GENOMIC DNA]</scope>
    <source>
        <strain evidence="3 4">CCMP1335</strain>
    </source>
</reference>
<dbReference type="AlphaFoldDB" id="B8BUB2"/>